<dbReference type="AlphaFoldDB" id="A0A9Q1BLA8"/>
<evidence type="ECO:0000256" key="1">
    <source>
        <dbReference type="ARBA" id="ARBA00010872"/>
    </source>
</evidence>
<dbReference type="EMBL" id="JAIZAY010000015">
    <property type="protein sequence ID" value="KAJ8028773.1"/>
    <property type="molecule type" value="Genomic_DNA"/>
</dbReference>
<dbReference type="InterPro" id="IPR000246">
    <property type="entry name" value="Peptidase_T2"/>
</dbReference>
<evidence type="ECO:0000256" key="2">
    <source>
        <dbReference type="PIRSR" id="PIRSR600246-2"/>
    </source>
</evidence>
<organism evidence="3 4">
    <name type="scientific">Holothuria leucospilota</name>
    <name type="common">Black long sea cucumber</name>
    <name type="synonym">Mertensiothuria leucospilota</name>
    <dbReference type="NCBI Taxonomy" id="206669"/>
    <lineage>
        <taxon>Eukaryota</taxon>
        <taxon>Metazoa</taxon>
        <taxon>Echinodermata</taxon>
        <taxon>Eleutherozoa</taxon>
        <taxon>Echinozoa</taxon>
        <taxon>Holothuroidea</taxon>
        <taxon>Aspidochirotacea</taxon>
        <taxon>Aspidochirotida</taxon>
        <taxon>Holothuriidae</taxon>
        <taxon>Holothuria</taxon>
    </lineage>
</organism>
<evidence type="ECO:0000313" key="3">
    <source>
        <dbReference type="EMBL" id="KAJ8028773.1"/>
    </source>
</evidence>
<name>A0A9Q1BLA8_HOLLE</name>
<dbReference type="OrthoDB" id="276744at2759"/>
<accession>A0A9Q1BLA8</accession>
<dbReference type="Pfam" id="PF01112">
    <property type="entry name" value="Asparaginase_2"/>
    <property type="match status" value="1"/>
</dbReference>
<dbReference type="SUPFAM" id="SSF56235">
    <property type="entry name" value="N-terminal nucleophile aminohydrolases (Ntn hydrolases)"/>
    <property type="match status" value="1"/>
</dbReference>
<comment type="similarity">
    <text evidence="1">Belongs to the Ntn-hydrolase family.</text>
</comment>
<feature type="binding site" evidence="2">
    <location>
        <begin position="147"/>
        <end position="150"/>
    </location>
    <ligand>
        <name>substrate</name>
    </ligand>
</feature>
<gene>
    <name evidence="3" type="ORF">HOLleu_31108</name>
</gene>
<evidence type="ECO:0000313" key="4">
    <source>
        <dbReference type="Proteomes" id="UP001152320"/>
    </source>
</evidence>
<dbReference type="InterPro" id="IPR029055">
    <property type="entry name" value="Ntn_hydrolases_N"/>
</dbReference>
<dbReference type="Proteomes" id="UP001152320">
    <property type="component" value="Chromosome 15"/>
</dbReference>
<reference evidence="3" key="1">
    <citation type="submission" date="2021-10" db="EMBL/GenBank/DDBJ databases">
        <title>Tropical sea cucumber genome reveals ecological adaptation and Cuvierian tubules defense mechanism.</title>
        <authorList>
            <person name="Chen T."/>
        </authorList>
    </citation>
    <scope>NUCLEOTIDE SEQUENCE</scope>
    <source>
        <strain evidence="3">Nanhai2018</strain>
        <tissue evidence="3">Muscle</tissue>
    </source>
</reference>
<proteinExistence type="inferred from homology"/>
<keyword evidence="4" id="KW-1185">Reference proteome</keyword>
<comment type="caution">
    <text evidence="3">The sequence shown here is derived from an EMBL/GenBank/DDBJ whole genome shotgun (WGS) entry which is preliminary data.</text>
</comment>
<protein>
    <submittedName>
        <fullName evidence="3">N(4)-(Beta-N-acetylglucosaminyl)-L-asparaginase</fullName>
    </submittedName>
</protein>
<feature type="binding site" evidence="2">
    <location>
        <begin position="170"/>
        <end position="173"/>
    </location>
    <ligand>
        <name>substrate</name>
    </ligand>
</feature>
<dbReference type="Gene3D" id="3.60.20.30">
    <property type="entry name" value="(Glycosyl)asparaginase"/>
    <property type="match status" value="1"/>
</dbReference>
<dbReference type="GO" id="GO:0016787">
    <property type="term" value="F:hydrolase activity"/>
    <property type="evidence" value="ECO:0007669"/>
    <property type="project" value="InterPro"/>
</dbReference>
<sequence>MSNKFEFDFSVAEPESSNIKLEIDRKDRESVKELGKQIQVQVTNEDIQVVRRIGKKDQTRMTALYYCSLVRPHVEYENQVWNPQLGNHINLIENIQRRATKLVPGMKDFSCEERLELLNLPILSYCCLSGDTTEGKPRSHGTVNVLRVGDSPIPGAGGYADNEVGGAAATGDGDVMMRSLPR</sequence>